<dbReference type="PANTHER" id="PTHR33886:SF8">
    <property type="entry name" value="UNSATURATED RHAMNOGALACTURONAN HYDROLASE (EUROFUNG)"/>
    <property type="match status" value="1"/>
</dbReference>
<dbReference type="AlphaFoldDB" id="A0A3P3XMZ7"/>
<dbReference type="Pfam" id="PF07470">
    <property type="entry name" value="Glyco_hydro_88"/>
    <property type="match status" value="1"/>
</dbReference>
<reference evidence="3" key="1">
    <citation type="submission" date="2017-02" db="EMBL/GenBank/DDBJ databases">
        <authorList>
            <person name="Regsiter A."/>
            <person name="William W."/>
        </authorList>
    </citation>
    <scope>NUCLEOTIDE SEQUENCE</scope>
    <source>
        <strain evidence="3">BdmA 4</strain>
    </source>
</reference>
<gene>
    <name evidence="3" type="ORF">SPIRO4BDMA_40217</name>
</gene>
<feature type="signal peptide" evidence="2">
    <location>
        <begin position="1"/>
        <end position="22"/>
    </location>
</feature>
<dbReference type="PANTHER" id="PTHR33886">
    <property type="entry name" value="UNSATURATED RHAMNOGALACTURONAN HYDROLASE (EUROFUNG)"/>
    <property type="match status" value="1"/>
</dbReference>
<name>A0A3P3XMZ7_9SPIR</name>
<dbReference type="GO" id="GO:0005975">
    <property type="term" value="P:carbohydrate metabolic process"/>
    <property type="evidence" value="ECO:0007669"/>
    <property type="project" value="InterPro"/>
</dbReference>
<dbReference type="InterPro" id="IPR008928">
    <property type="entry name" value="6-hairpin_glycosidase_sf"/>
</dbReference>
<keyword evidence="2" id="KW-0732">Signal</keyword>
<dbReference type="GO" id="GO:0016787">
    <property type="term" value="F:hydrolase activity"/>
    <property type="evidence" value="ECO:0007669"/>
    <property type="project" value="UniProtKB-KW"/>
</dbReference>
<feature type="chain" id="PRO_5017987425" evidence="2">
    <location>
        <begin position="23"/>
        <end position="379"/>
    </location>
</feature>
<sequence length="379" mass="41938">MNSYRTAVYLQVLASAAAAALADCTSRPIKWNYETGVLLSALGELSRRRFAGLFDAPMQSCVDELVLEDGTIRGYSVDEFNLDQINPGKELFSLWKATGRKAYEKAIRTLAGQLAHQPRTASGSYWHKKIYPDQVWLDGLYMFGPFQARYGIEFGQPELIDDVCRQFLAVQVSMKHAASGLYYHAKDEKGVSKWADPQTGCSPHVWARGVGWLSMALVDTLDWIPPEHGQRAQIMGMLAELLDAVVRAQQESGLWLQVADVPSGSGNYGETSASAMFAYALYKSVRAGYSRNETQAGQWLRAASSALEGILTFIRWECPEGAIPRLHLGGICKVAGLGGNPYRDGSFEYYIHEPVVSDDFKGTGPFMLALNEAIHFSRR</sequence>
<evidence type="ECO:0000313" key="3">
    <source>
        <dbReference type="EMBL" id="SLM17648.1"/>
    </source>
</evidence>
<proteinExistence type="predicted"/>
<keyword evidence="1 3" id="KW-0378">Hydrolase</keyword>
<dbReference type="InterPro" id="IPR052043">
    <property type="entry name" value="PolySaccharide_Degr_Enz"/>
</dbReference>
<dbReference type="Gene3D" id="1.50.10.10">
    <property type="match status" value="1"/>
</dbReference>
<dbReference type="EMBL" id="FWDO01000004">
    <property type="protein sequence ID" value="SLM17648.1"/>
    <property type="molecule type" value="Genomic_DNA"/>
</dbReference>
<dbReference type="SUPFAM" id="SSF48208">
    <property type="entry name" value="Six-hairpin glycosidases"/>
    <property type="match status" value="1"/>
</dbReference>
<organism evidence="3">
    <name type="scientific">uncultured spirochete</name>
    <dbReference type="NCBI Taxonomy" id="156406"/>
    <lineage>
        <taxon>Bacteria</taxon>
        <taxon>Pseudomonadati</taxon>
        <taxon>Spirochaetota</taxon>
        <taxon>Spirochaetia</taxon>
        <taxon>Spirochaetales</taxon>
        <taxon>environmental samples</taxon>
    </lineage>
</organism>
<evidence type="ECO:0000256" key="2">
    <source>
        <dbReference type="SAM" id="SignalP"/>
    </source>
</evidence>
<dbReference type="InterPro" id="IPR010905">
    <property type="entry name" value="Glyco_hydro_88"/>
</dbReference>
<evidence type="ECO:0000256" key="1">
    <source>
        <dbReference type="ARBA" id="ARBA00022801"/>
    </source>
</evidence>
<dbReference type="InterPro" id="IPR012341">
    <property type="entry name" value="6hp_glycosidase-like_sf"/>
</dbReference>
<protein>
    <submittedName>
        <fullName evidence="3">Putative unsaturated glucuronyl hydrolase</fullName>
    </submittedName>
</protein>
<accession>A0A3P3XMZ7</accession>